<dbReference type="GO" id="GO:0043235">
    <property type="term" value="C:receptor complex"/>
    <property type="evidence" value="ECO:0007669"/>
    <property type="project" value="TreeGrafter"/>
</dbReference>
<feature type="binding site" evidence="19 21">
    <location>
        <position position="807"/>
    </location>
    <ligand>
        <name>ATP</name>
        <dbReference type="ChEBI" id="CHEBI:30616"/>
    </ligand>
</feature>
<evidence type="ECO:0000256" key="16">
    <source>
        <dbReference type="ARBA" id="ARBA00023319"/>
    </source>
</evidence>
<keyword evidence="15" id="KW-0325">Glycoprotein</keyword>
<dbReference type="FunFam" id="2.60.40.10:FF:000143">
    <property type="entry name" value="Vascular endothelial growth factor receptor 3"/>
    <property type="match status" value="1"/>
</dbReference>
<dbReference type="InterPro" id="IPR013098">
    <property type="entry name" value="Ig_I-set"/>
</dbReference>
<keyword evidence="20" id="KW-0460">Magnesium</keyword>
<evidence type="ECO:0000256" key="11">
    <source>
        <dbReference type="ARBA" id="ARBA00023136"/>
    </source>
</evidence>
<evidence type="ECO:0000256" key="8">
    <source>
        <dbReference type="ARBA" id="ARBA00022741"/>
    </source>
</evidence>
<reference evidence="25" key="1">
    <citation type="thesis" date="2021" institute="BYU ScholarsArchive" country="Provo, UT, USA">
        <title>Applications of and Algorithms for Genome Assembly and Genomic Analyses with an Emphasis on Marine Teleosts.</title>
        <authorList>
            <person name="Pickett B.D."/>
        </authorList>
    </citation>
    <scope>NUCLEOTIDE SEQUENCE</scope>
    <source>
        <strain evidence="25">HI-2016</strain>
    </source>
</reference>
<dbReference type="Pfam" id="PF07714">
    <property type="entry name" value="PK_Tyr_Ser-Thr"/>
    <property type="match status" value="1"/>
</dbReference>
<dbReference type="GO" id="GO:0045446">
    <property type="term" value="P:endothelial cell differentiation"/>
    <property type="evidence" value="ECO:0007669"/>
    <property type="project" value="TreeGrafter"/>
</dbReference>
<dbReference type="PRINTS" id="PR01832">
    <property type="entry name" value="VEGFRECEPTOR"/>
</dbReference>
<dbReference type="SMART" id="SM00409">
    <property type="entry name" value="IG"/>
    <property type="match status" value="5"/>
</dbReference>
<dbReference type="InterPro" id="IPR000719">
    <property type="entry name" value="Prot_kinase_dom"/>
</dbReference>
<evidence type="ECO:0000256" key="3">
    <source>
        <dbReference type="ARBA" id="ARBA00022475"/>
    </source>
</evidence>
<name>A0A8T2NEG9_9TELE</name>
<dbReference type="InterPro" id="IPR013783">
    <property type="entry name" value="Ig-like_fold"/>
</dbReference>
<dbReference type="PIRSF" id="PIRSF000615">
    <property type="entry name" value="TyrPK_CSF1-R"/>
    <property type="match status" value="1"/>
</dbReference>
<evidence type="ECO:0000259" key="24">
    <source>
        <dbReference type="PROSITE" id="PS50835"/>
    </source>
</evidence>
<dbReference type="PANTHER" id="PTHR24416:SF552">
    <property type="entry name" value="RECEPTOR PROTEIN-TYROSINE KINASE"/>
    <property type="match status" value="1"/>
</dbReference>
<dbReference type="GO" id="GO:0005886">
    <property type="term" value="C:plasma membrane"/>
    <property type="evidence" value="ECO:0007669"/>
    <property type="project" value="UniProtKB-SubCell"/>
</dbReference>
<dbReference type="Gene3D" id="2.60.40.10">
    <property type="entry name" value="Immunoglobulins"/>
    <property type="match status" value="6"/>
</dbReference>
<evidence type="ECO:0000256" key="1">
    <source>
        <dbReference type="ARBA" id="ARBA00004251"/>
    </source>
</evidence>
<comment type="caution">
    <text evidence="25">The sequence shown here is derived from an EMBL/GenBank/DDBJ whole genome shotgun (WGS) entry which is preliminary data.</text>
</comment>
<dbReference type="InterPro" id="IPR020635">
    <property type="entry name" value="Tyr_kinase_cat_dom"/>
</dbReference>
<dbReference type="AlphaFoldDB" id="A0A8T2NEG9"/>
<keyword evidence="11" id="KW-0472">Membrane</keyword>
<dbReference type="InterPro" id="IPR036179">
    <property type="entry name" value="Ig-like_dom_sf"/>
</dbReference>
<dbReference type="SUPFAM" id="SSF48726">
    <property type="entry name" value="Immunoglobulin"/>
    <property type="match status" value="5"/>
</dbReference>
<dbReference type="GO" id="GO:0043408">
    <property type="term" value="P:regulation of MAPK cascade"/>
    <property type="evidence" value="ECO:0007669"/>
    <property type="project" value="TreeGrafter"/>
</dbReference>
<dbReference type="Pfam" id="PF21339">
    <property type="entry name" value="VEGFR-1-like_Ig-like"/>
    <property type="match status" value="1"/>
</dbReference>
<keyword evidence="3" id="KW-1003">Cell membrane</keyword>
<keyword evidence="12" id="KW-0418">Kinase</keyword>
<evidence type="ECO:0000256" key="15">
    <source>
        <dbReference type="ARBA" id="ARBA00023180"/>
    </source>
</evidence>
<dbReference type="GO" id="GO:0045766">
    <property type="term" value="P:positive regulation of angiogenesis"/>
    <property type="evidence" value="ECO:0007669"/>
    <property type="project" value="TreeGrafter"/>
</dbReference>
<dbReference type="InterPro" id="IPR011009">
    <property type="entry name" value="Kinase-like_dom_sf"/>
</dbReference>
<organism evidence="25 26">
    <name type="scientific">Albula glossodonta</name>
    <name type="common">roundjaw bonefish</name>
    <dbReference type="NCBI Taxonomy" id="121402"/>
    <lineage>
        <taxon>Eukaryota</taxon>
        <taxon>Metazoa</taxon>
        <taxon>Chordata</taxon>
        <taxon>Craniata</taxon>
        <taxon>Vertebrata</taxon>
        <taxon>Euteleostomi</taxon>
        <taxon>Actinopterygii</taxon>
        <taxon>Neopterygii</taxon>
        <taxon>Teleostei</taxon>
        <taxon>Albuliformes</taxon>
        <taxon>Albulidae</taxon>
        <taxon>Albula</taxon>
    </lineage>
</organism>
<dbReference type="GO" id="GO:0005524">
    <property type="term" value="F:ATP binding"/>
    <property type="evidence" value="ECO:0007669"/>
    <property type="project" value="UniProtKB-UniRule"/>
</dbReference>
<dbReference type="PROSITE" id="PS50011">
    <property type="entry name" value="PROTEIN_KINASE_DOM"/>
    <property type="match status" value="1"/>
</dbReference>
<feature type="binding site" evidence="20">
    <location>
        <position position="966"/>
    </location>
    <ligand>
        <name>Mg(2+)</name>
        <dbReference type="ChEBI" id="CHEBI:18420"/>
    </ligand>
</feature>
<dbReference type="InterPro" id="IPR003599">
    <property type="entry name" value="Ig_sub"/>
</dbReference>
<evidence type="ECO:0000256" key="7">
    <source>
        <dbReference type="ARBA" id="ARBA00022737"/>
    </source>
</evidence>
<evidence type="ECO:0000256" key="10">
    <source>
        <dbReference type="ARBA" id="ARBA00022989"/>
    </source>
</evidence>
<dbReference type="Gene3D" id="3.30.200.20">
    <property type="entry name" value="Phosphorylase Kinase, domain 1"/>
    <property type="match status" value="1"/>
</dbReference>
<dbReference type="PROSITE" id="PS50835">
    <property type="entry name" value="IG_LIKE"/>
    <property type="match status" value="4"/>
</dbReference>
<dbReference type="OrthoDB" id="5979328at2759"/>
<accession>A0A8T2NEG9</accession>
<evidence type="ECO:0000256" key="9">
    <source>
        <dbReference type="ARBA" id="ARBA00022840"/>
    </source>
</evidence>
<feature type="domain" description="Protein kinase" evidence="23">
    <location>
        <begin position="773"/>
        <end position="1136"/>
    </location>
</feature>
<keyword evidence="16" id="KW-0393">Immunoglobulin domain</keyword>
<dbReference type="Pfam" id="PF22971">
    <property type="entry name" value="Ig_VEGFR-1-like_5th"/>
    <property type="match status" value="1"/>
</dbReference>
<dbReference type="GO" id="GO:0016477">
    <property type="term" value="P:cell migration"/>
    <property type="evidence" value="ECO:0007669"/>
    <property type="project" value="TreeGrafter"/>
</dbReference>
<dbReference type="InterPro" id="IPR050122">
    <property type="entry name" value="RTK"/>
</dbReference>
<keyword evidence="20" id="KW-0479">Metal-binding</keyword>
<evidence type="ECO:0000256" key="13">
    <source>
        <dbReference type="ARBA" id="ARBA00023157"/>
    </source>
</evidence>
<feature type="domain" description="Ig-like" evidence="24">
    <location>
        <begin position="527"/>
        <end position="604"/>
    </location>
</feature>
<feature type="domain" description="Ig-like" evidence="24">
    <location>
        <begin position="300"/>
        <end position="390"/>
    </location>
</feature>
<comment type="subcellular location">
    <subcellularLocation>
        <location evidence="1">Cell membrane</location>
        <topology evidence="1">Single-pass type I membrane protein</topology>
    </subcellularLocation>
</comment>
<evidence type="ECO:0000313" key="26">
    <source>
        <dbReference type="Proteomes" id="UP000824540"/>
    </source>
</evidence>
<dbReference type="EMBL" id="JAFBMS010000063">
    <property type="protein sequence ID" value="KAG9338669.1"/>
    <property type="molecule type" value="Genomic_DNA"/>
</dbReference>
<dbReference type="Gene3D" id="1.10.510.10">
    <property type="entry name" value="Transferase(Phosphotransferase) domain 1"/>
    <property type="match status" value="1"/>
</dbReference>
<evidence type="ECO:0000256" key="17">
    <source>
        <dbReference type="ARBA" id="ARBA00051243"/>
    </source>
</evidence>
<feature type="active site" description="Proton acceptor" evidence="18">
    <location>
        <position position="948"/>
    </location>
</feature>
<dbReference type="GO" id="GO:0005021">
    <property type="term" value="F:vascular endothelial growth factor receptor activity"/>
    <property type="evidence" value="ECO:0007669"/>
    <property type="project" value="TreeGrafter"/>
</dbReference>
<evidence type="ECO:0000256" key="6">
    <source>
        <dbReference type="ARBA" id="ARBA00022692"/>
    </source>
</evidence>
<keyword evidence="14" id="KW-0675">Receptor</keyword>
<keyword evidence="9 19" id="KW-0067">ATP-binding</keyword>
<keyword evidence="26" id="KW-1185">Reference proteome</keyword>
<keyword evidence="7" id="KW-0677">Repeat</keyword>
<keyword evidence="12" id="KW-0808">Transferase</keyword>
<keyword evidence="13" id="KW-1015">Disulfide bond</keyword>
<evidence type="ECO:0000256" key="21">
    <source>
        <dbReference type="PROSITE-ProRule" id="PRU10141"/>
    </source>
</evidence>
<sequence length="1226" mass="136877">MCGEALRNHRHCRGCGGGRLTSCTVLCVSTGLGERAQLPTPQLFPAGDSHVVNSGSLFTITCRGSARLQWSLPRHKQSGEEVREEEEECDRGAHSHCIRLALYNLTHKNTGLYSCSYTTHALDTHASTYLYVKDDKRPFVHGYPKNPDTVMVYEGDEHILLPCRTTSPDYQVILEGEPRMDKHVLEAAEWDPQVGFKIPYFPHTYYTLLRCIAIVNGVHFPSLYIPLKRTSKLENVKITPDRVKLLMNRTREFSGHRDKPSTTCMMSNTTIVKNVTMEDKGWYHCIAENHQKKEASAKRPYLNVTYKGKSRSEMTALEGTSKLTFDARVVALPQPDVVTWYKDGMPINSTCYEPSGFNLTIKDVKQKDTGVFTIVLRNTEKDTYASLSFTLTVNVKPEISEEEVAKVDLPIYRKGEEFKLTCTAFGIPMPNITWEWHPCDPDPTLKICTEDSTTEPIQLEGEFGGMTAQDYNLIIETKTEMVKGKNKTISTLMGAEANISGIYSCYASNELADHLEAIETRPRTAIEGDDITLTCRATRYLFTELHWYDSQNQTVPAGKTTLHLEPHSIALSMQLHNVSHLSAEGYECRALNSHTGRLVRKTAVLDVQERRGPWLQQNLTNQDVNSSSTLTLVCKAQGVPSPNITWYKDEQPVLKGQGITLAEDGRLTIERVKKDDEGRYECQASNKDGMVKTAAVITVVGEEGKPNIMVIILVCTGAAATFLWLMLILFPSSADIKTGYLSIIMDPDEVPLDEQCERLPYDSSKWEFPRDRLRLGKTLGHGAFGKVVEASAFGIDKLSTCKTVAVKMLKGGATTNECKALMSELKILIHMGHHLNVFCKYGNLSNYLRGKRSDFIVYKNQDGKGMTSGSGCNLNDLIKRRLESVASTGSSASSGFIEDKSYCDSEEDEEEPEDLYKRILTMEDLICYSFQVAKGMEFLASRKCIHRDLAARNILLSENNVVKICDFGLARDIYKDPDYVRKGDARLPLKWMAPEAIFDKIYTTQSDVWSFGVLIYQTMLDCWQGEPAERPTFTELVERLGDLLQANVQQEGKHYIPINTALLAKEGKPAGGSIAEETCETPGGQTDSGMGLSSDDMNTLKRLESLAQPLSIMALAKESVLLEGEKEKLQPPVPELDLSLEDPSLDPALECHSPPPDYNYVVRYSTPPSRSRPAKMPTPPGGLTDCLITPHSTHTHTQKHTHTHTHSALQSCILGMYSGLSRTRLL</sequence>
<dbReference type="GO" id="GO:0001525">
    <property type="term" value="P:angiogenesis"/>
    <property type="evidence" value="ECO:0007669"/>
    <property type="project" value="UniProtKB-KW"/>
</dbReference>
<evidence type="ECO:0000256" key="12">
    <source>
        <dbReference type="ARBA" id="ARBA00023137"/>
    </source>
</evidence>
<feature type="domain" description="Ig-like" evidence="24">
    <location>
        <begin position="397"/>
        <end position="516"/>
    </location>
</feature>
<dbReference type="CDD" id="cd00096">
    <property type="entry name" value="Ig"/>
    <property type="match status" value="1"/>
</dbReference>
<dbReference type="EC" id="2.7.10.1" evidence="2"/>
<proteinExistence type="predicted"/>
<dbReference type="InterPro" id="IPR008266">
    <property type="entry name" value="Tyr_kinase_AS"/>
</dbReference>
<protein>
    <recommendedName>
        <fullName evidence="2">receptor protein-tyrosine kinase</fullName>
        <ecNumber evidence="2">2.7.10.1</ecNumber>
    </recommendedName>
</protein>
<dbReference type="Pfam" id="PF07679">
    <property type="entry name" value="I-set"/>
    <property type="match status" value="2"/>
</dbReference>
<keyword evidence="5" id="KW-0037">Angiogenesis</keyword>
<feature type="domain" description="Ig-like" evidence="24">
    <location>
        <begin position="613"/>
        <end position="698"/>
    </location>
</feature>
<dbReference type="PANTHER" id="PTHR24416">
    <property type="entry name" value="TYROSINE-PROTEIN KINASE RECEPTOR"/>
    <property type="match status" value="1"/>
</dbReference>
<keyword evidence="6" id="KW-0812">Transmembrane</keyword>
<dbReference type="GO" id="GO:0046872">
    <property type="term" value="F:metal ion binding"/>
    <property type="evidence" value="ECO:0007669"/>
    <property type="project" value="UniProtKB-KW"/>
</dbReference>
<keyword evidence="8 19" id="KW-0547">Nucleotide-binding</keyword>
<dbReference type="GO" id="GO:0030335">
    <property type="term" value="P:positive regulation of cell migration"/>
    <property type="evidence" value="ECO:0007669"/>
    <property type="project" value="TreeGrafter"/>
</dbReference>
<dbReference type="InterPro" id="IPR001245">
    <property type="entry name" value="Ser-Thr/Tyr_kinase_cat_dom"/>
</dbReference>
<dbReference type="InterPro" id="IPR041348">
    <property type="entry name" value="VEGFR-2_TMD"/>
</dbReference>
<dbReference type="PROSITE" id="PS00107">
    <property type="entry name" value="PROTEIN_KINASE_ATP"/>
    <property type="match status" value="1"/>
</dbReference>
<gene>
    <name evidence="25" type="ORF">JZ751_025507</name>
</gene>
<evidence type="ECO:0000256" key="2">
    <source>
        <dbReference type="ARBA" id="ARBA00011902"/>
    </source>
</evidence>
<keyword evidence="4" id="KW-0597">Phosphoprotein</keyword>
<dbReference type="SMART" id="SM00408">
    <property type="entry name" value="IGc2"/>
    <property type="match status" value="4"/>
</dbReference>
<dbReference type="InterPro" id="IPR017441">
    <property type="entry name" value="Protein_kinase_ATP_BS"/>
</dbReference>
<evidence type="ECO:0000256" key="19">
    <source>
        <dbReference type="PIRSR" id="PIRSR000615-2"/>
    </source>
</evidence>
<evidence type="ECO:0000256" key="20">
    <source>
        <dbReference type="PIRSR" id="PIRSR000615-3"/>
    </source>
</evidence>
<comment type="catalytic activity">
    <reaction evidence="17">
        <text>L-tyrosyl-[protein] + ATP = O-phospho-L-tyrosyl-[protein] + ADP + H(+)</text>
        <dbReference type="Rhea" id="RHEA:10596"/>
        <dbReference type="Rhea" id="RHEA-COMP:10136"/>
        <dbReference type="Rhea" id="RHEA-COMP:20101"/>
        <dbReference type="ChEBI" id="CHEBI:15378"/>
        <dbReference type="ChEBI" id="CHEBI:30616"/>
        <dbReference type="ChEBI" id="CHEBI:46858"/>
        <dbReference type="ChEBI" id="CHEBI:61978"/>
        <dbReference type="ChEBI" id="CHEBI:456216"/>
        <dbReference type="EC" id="2.7.10.1"/>
    </reaction>
</comment>
<evidence type="ECO:0000259" key="23">
    <source>
        <dbReference type="PROSITE" id="PS50011"/>
    </source>
</evidence>
<feature type="binding site" evidence="19">
    <location>
        <begin position="780"/>
        <end position="787"/>
    </location>
    <ligand>
        <name>ATP</name>
        <dbReference type="ChEBI" id="CHEBI:30616"/>
    </ligand>
</feature>
<dbReference type="InterPro" id="IPR007110">
    <property type="entry name" value="Ig-like_dom"/>
</dbReference>
<dbReference type="Proteomes" id="UP000824540">
    <property type="component" value="Unassembled WGS sequence"/>
</dbReference>
<evidence type="ECO:0000256" key="4">
    <source>
        <dbReference type="ARBA" id="ARBA00022553"/>
    </source>
</evidence>
<feature type="binding site" evidence="20">
    <location>
        <position position="953"/>
    </location>
    <ligand>
        <name>Mg(2+)</name>
        <dbReference type="ChEBI" id="CHEBI:18420"/>
    </ligand>
</feature>
<dbReference type="InterPro" id="IPR003598">
    <property type="entry name" value="Ig_sub2"/>
</dbReference>
<dbReference type="SMART" id="SM00219">
    <property type="entry name" value="TyrKc"/>
    <property type="match status" value="1"/>
</dbReference>
<evidence type="ECO:0000256" key="18">
    <source>
        <dbReference type="PIRSR" id="PIRSR000615-1"/>
    </source>
</evidence>
<keyword evidence="10" id="KW-1133">Transmembrane helix</keyword>
<dbReference type="GO" id="GO:0019838">
    <property type="term" value="F:growth factor binding"/>
    <property type="evidence" value="ECO:0007669"/>
    <property type="project" value="TreeGrafter"/>
</dbReference>
<feature type="binding site" evidence="19">
    <location>
        <position position="952"/>
    </location>
    <ligand>
        <name>ATP</name>
        <dbReference type="ChEBI" id="CHEBI:30616"/>
    </ligand>
</feature>
<dbReference type="InterPro" id="IPR055229">
    <property type="entry name" value="VEGFR1-3_5th"/>
</dbReference>
<keyword evidence="12" id="KW-0829">Tyrosine-protein kinase</keyword>
<feature type="region of interest" description="Disordered" evidence="22">
    <location>
        <begin position="890"/>
        <end position="909"/>
    </location>
</feature>
<dbReference type="SUPFAM" id="SSF56112">
    <property type="entry name" value="Protein kinase-like (PK-like)"/>
    <property type="match status" value="1"/>
</dbReference>
<dbReference type="PROSITE" id="PS00109">
    <property type="entry name" value="PROTEIN_KINASE_TYR"/>
    <property type="match status" value="1"/>
</dbReference>
<evidence type="ECO:0000256" key="5">
    <source>
        <dbReference type="ARBA" id="ARBA00022657"/>
    </source>
</evidence>
<evidence type="ECO:0000313" key="25">
    <source>
        <dbReference type="EMBL" id="KAG9338669.1"/>
    </source>
</evidence>
<evidence type="ECO:0000256" key="14">
    <source>
        <dbReference type="ARBA" id="ARBA00023170"/>
    </source>
</evidence>
<dbReference type="Pfam" id="PF17988">
    <property type="entry name" value="VEGFR-2_TMD"/>
    <property type="match status" value="1"/>
</dbReference>
<evidence type="ECO:0000256" key="22">
    <source>
        <dbReference type="SAM" id="MobiDB-lite"/>
    </source>
</evidence>